<dbReference type="PANTHER" id="PTHR10696:SF56">
    <property type="entry name" value="TAUD_TFDA-LIKE DOMAIN-CONTAINING PROTEIN"/>
    <property type="match status" value="1"/>
</dbReference>
<protein>
    <submittedName>
        <fullName evidence="7">Peptide synthase</fullName>
    </submittedName>
    <submittedName>
        <fullName evidence="8">TauD/TfdA family dioxygenase</fullName>
    </submittedName>
</protein>
<keyword evidence="8" id="KW-0223">Dioxygenase</keyword>
<organism evidence="8 10">
    <name type="scientific">Streptomyces platensis</name>
    <dbReference type="NCBI Taxonomy" id="58346"/>
    <lineage>
        <taxon>Bacteria</taxon>
        <taxon>Bacillati</taxon>
        <taxon>Actinomycetota</taxon>
        <taxon>Actinomycetes</taxon>
        <taxon>Kitasatosporales</taxon>
        <taxon>Streptomycetaceae</taxon>
        <taxon>Streptomyces</taxon>
    </lineage>
</organism>
<proteinExistence type="predicted"/>
<evidence type="ECO:0000256" key="2">
    <source>
        <dbReference type="ARBA" id="ARBA00023002"/>
    </source>
</evidence>
<dbReference type="GeneID" id="90928153"/>
<dbReference type="GO" id="GO:0051213">
    <property type="term" value="F:dioxygenase activity"/>
    <property type="evidence" value="ECO:0007669"/>
    <property type="project" value="UniProtKB-KW"/>
</dbReference>
<feature type="domain" description="TauD/TfdA-like" evidence="6">
    <location>
        <begin position="43"/>
        <end position="319"/>
    </location>
</feature>
<evidence type="ECO:0000256" key="3">
    <source>
        <dbReference type="ARBA" id="ARBA00023004"/>
    </source>
</evidence>
<accession>A0AAE6TQ69</accession>
<keyword evidence="2" id="KW-0560">Oxidoreductase</keyword>
<name>A0AAE6TQ69_STRPT</name>
<keyword evidence="3" id="KW-0408">Iron</keyword>
<dbReference type="SUPFAM" id="SSF51197">
    <property type="entry name" value="Clavaminate synthase-like"/>
    <property type="match status" value="1"/>
</dbReference>
<reference evidence="7 9" key="1">
    <citation type="submission" date="2016-09" db="EMBL/GenBank/DDBJ databases">
        <title>Streptomyces platensis DSM40041, a candidate organism with high potential of specific P450 cytochromes.</title>
        <authorList>
            <person name="Grumaz C."/>
            <person name="Vainshtein Y."/>
            <person name="Kirstahler P."/>
            <person name="Sohn K."/>
        </authorList>
    </citation>
    <scope>NUCLEOTIDE SEQUENCE [LARGE SCALE GENOMIC DNA]</scope>
    <source>
        <strain evidence="7 9">DSM 40041</strain>
    </source>
</reference>
<gene>
    <name evidence="7" type="ORF">BG653_07075</name>
    <name evidence="8" type="ORF">CP981_33495</name>
</gene>
<keyword evidence="4" id="KW-0045">Antibiotic biosynthesis</keyword>
<feature type="compositionally biased region" description="Polar residues" evidence="5">
    <location>
        <begin position="89"/>
        <end position="104"/>
    </location>
</feature>
<dbReference type="EMBL" id="CP023691">
    <property type="protein sequence ID" value="QEV55876.1"/>
    <property type="molecule type" value="Genomic_DNA"/>
</dbReference>
<evidence type="ECO:0000256" key="1">
    <source>
        <dbReference type="ARBA" id="ARBA00001954"/>
    </source>
</evidence>
<evidence type="ECO:0000256" key="5">
    <source>
        <dbReference type="SAM" id="MobiDB-lite"/>
    </source>
</evidence>
<feature type="region of interest" description="Disordered" evidence="5">
    <location>
        <begin position="1"/>
        <end position="21"/>
    </location>
</feature>
<evidence type="ECO:0000313" key="10">
    <source>
        <dbReference type="Proteomes" id="UP000325458"/>
    </source>
</evidence>
<dbReference type="InterPro" id="IPR050411">
    <property type="entry name" value="AlphaKG_dependent_hydroxylases"/>
</dbReference>
<reference evidence="8 10" key="2">
    <citation type="submission" date="2017-09" db="EMBL/GenBank/DDBJ databases">
        <authorList>
            <person name="Lee N."/>
            <person name="Cho B.-K."/>
        </authorList>
    </citation>
    <scope>NUCLEOTIDE SEQUENCE [LARGE SCALE GENOMIC DNA]</scope>
    <source>
        <strain evidence="8 10">ATCC 23948</strain>
    </source>
</reference>
<evidence type="ECO:0000313" key="9">
    <source>
        <dbReference type="Proteomes" id="UP000194225"/>
    </source>
</evidence>
<sequence>MSSSRSATAGPPAWTLEPGKPAMAHVPRFTDAAEAVEWLGSVHAELRTALHRHGAVYLRGLPVRDVEDFAKVRDVLVPRRTPYREKATPRSSYGNDVYSSTDLPPNQPIRMHNENSYTLTYPGLLLFSCLTAPEEGGATPVADCREVLRRIPSALVQRMRSAGWLLTRNYSEHISLDWRTAFAADTREQTEKYCADNLISCEWDASGVLRTRQLRPGIIRHPQTGEEVWFNHMAFWNSWSLDEEIREALLDEFGPDGLPFETGLGDGVPLTRDELDAINAAYEGATVREAWQPGDVLLVDNVLATHGRDPFRGDRRIVVAMGEPIALADCRPTVPPAPGEERAA</sequence>
<feature type="region of interest" description="Disordered" evidence="5">
    <location>
        <begin position="81"/>
        <end position="107"/>
    </location>
</feature>
<dbReference type="Proteomes" id="UP000325458">
    <property type="component" value="Chromosome"/>
</dbReference>
<dbReference type="InterPro" id="IPR003819">
    <property type="entry name" value="TauD/TfdA-like"/>
</dbReference>
<dbReference type="Gene3D" id="3.60.130.10">
    <property type="entry name" value="Clavaminate synthase-like"/>
    <property type="match status" value="1"/>
</dbReference>
<dbReference type="RefSeq" id="WP_085928466.1">
    <property type="nucleotide sequence ID" value="NZ_BAABSS010000015.1"/>
</dbReference>
<dbReference type="Proteomes" id="UP000194225">
    <property type="component" value="Unassembled WGS sequence"/>
</dbReference>
<evidence type="ECO:0000256" key="4">
    <source>
        <dbReference type="ARBA" id="ARBA00023194"/>
    </source>
</evidence>
<dbReference type="InterPro" id="IPR042098">
    <property type="entry name" value="TauD-like_sf"/>
</dbReference>
<dbReference type="GO" id="GO:0017000">
    <property type="term" value="P:antibiotic biosynthetic process"/>
    <property type="evidence" value="ECO:0007669"/>
    <property type="project" value="UniProtKB-KW"/>
</dbReference>
<dbReference type="AlphaFoldDB" id="A0AAE6TQ69"/>
<dbReference type="KEGG" id="spla:CP981_33495"/>
<dbReference type="EMBL" id="MIGA01000088">
    <property type="protein sequence ID" value="OSY35781.1"/>
    <property type="molecule type" value="Genomic_DNA"/>
</dbReference>
<dbReference type="Pfam" id="PF02668">
    <property type="entry name" value="TauD"/>
    <property type="match status" value="1"/>
</dbReference>
<comment type="cofactor">
    <cofactor evidence="1">
        <name>Fe(2+)</name>
        <dbReference type="ChEBI" id="CHEBI:29033"/>
    </cofactor>
</comment>
<dbReference type="PANTHER" id="PTHR10696">
    <property type="entry name" value="GAMMA-BUTYROBETAINE HYDROXYLASE-RELATED"/>
    <property type="match status" value="1"/>
</dbReference>
<evidence type="ECO:0000313" key="8">
    <source>
        <dbReference type="EMBL" id="QEV55876.1"/>
    </source>
</evidence>
<evidence type="ECO:0000313" key="7">
    <source>
        <dbReference type="EMBL" id="OSY35781.1"/>
    </source>
</evidence>
<evidence type="ECO:0000259" key="6">
    <source>
        <dbReference type="Pfam" id="PF02668"/>
    </source>
</evidence>
<keyword evidence="9" id="KW-1185">Reference proteome</keyword>